<dbReference type="Pfam" id="PF13419">
    <property type="entry name" value="HAD_2"/>
    <property type="match status" value="1"/>
</dbReference>
<dbReference type="InterPro" id="IPR023198">
    <property type="entry name" value="PGP-like_dom2"/>
</dbReference>
<evidence type="ECO:0000313" key="2">
    <source>
        <dbReference type="Proteomes" id="UP000184080"/>
    </source>
</evidence>
<keyword evidence="2" id="KW-1185">Reference proteome</keyword>
<evidence type="ECO:0000313" key="1">
    <source>
        <dbReference type="EMBL" id="SHJ72609.1"/>
    </source>
</evidence>
<dbReference type="Proteomes" id="UP000184080">
    <property type="component" value="Unassembled WGS sequence"/>
</dbReference>
<protein>
    <submittedName>
        <fullName evidence="1">Haloacid dehalogenase superfamily, subfamily IA, variant 3 with third motif having DD or ED/haloacid dehalogenase superfamily, subfamily IA, variant 1 with third motif having Dx(3-4)D or Dx(3-4)E</fullName>
    </submittedName>
</protein>
<dbReference type="PANTHER" id="PTHR43434:SF25">
    <property type="entry name" value="PHOSPHOGLYCOLATE PHOSPHATASE"/>
    <property type="match status" value="1"/>
</dbReference>
<gene>
    <name evidence="1" type="ORF">SAMN05444401_3714</name>
</gene>
<dbReference type="InterPro" id="IPR041492">
    <property type="entry name" value="HAD_2"/>
</dbReference>
<organism evidence="1 2">
    <name type="scientific">Clostridium amylolyticum</name>
    <dbReference type="NCBI Taxonomy" id="1121298"/>
    <lineage>
        <taxon>Bacteria</taxon>
        <taxon>Bacillati</taxon>
        <taxon>Bacillota</taxon>
        <taxon>Clostridia</taxon>
        <taxon>Eubacteriales</taxon>
        <taxon>Clostridiaceae</taxon>
        <taxon>Clostridium</taxon>
    </lineage>
</organism>
<dbReference type="AlphaFoldDB" id="A0A1M6LN00"/>
<dbReference type="InterPro" id="IPR006439">
    <property type="entry name" value="HAD-SF_hydro_IA"/>
</dbReference>
<dbReference type="NCBIfam" id="TIGR01549">
    <property type="entry name" value="HAD-SF-IA-v1"/>
    <property type="match status" value="1"/>
</dbReference>
<accession>A0A1M6LN00</accession>
<dbReference type="Gene3D" id="1.10.150.240">
    <property type="entry name" value="Putative phosphatase, domain 2"/>
    <property type="match status" value="1"/>
</dbReference>
<dbReference type="SFLD" id="SFLDG01135">
    <property type="entry name" value="C1.5.6:_HAD__Beta-PGM__Phospha"/>
    <property type="match status" value="1"/>
</dbReference>
<proteinExistence type="predicted"/>
<dbReference type="SUPFAM" id="SSF56784">
    <property type="entry name" value="HAD-like"/>
    <property type="match status" value="1"/>
</dbReference>
<dbReference type="SFLD" id="SFLDG01129">
    <property type="entry name" value="C1.5:_HAD__Beta-PGM__Phosphata"/>
    <property type="match status" value="1"/>
</dbReference>
<dbReference type="GO" id="GO:0008967">
    <property type="term" value="F:phosphoglycolate phosphatase activity"/>
    <property type="evidence" value="ECO:0007669"/>
    <property type="project" value="TreeGrafter"/>
</dbReference>
<dbReference type="InterPro" id="IPR036412">
    <property type="entry name" value="HAD-like_sf"/>
</dbReference>
<dbReference type="SFLD" id="SFLDS00003">
    <property type="entry name" value="Haloacid_Dehalogenase"/>
    <property type="match status" value="1"/>
</dbReference>
<reference evidence="1 2" key="1">
    <citation type="submission" date="2016-11" db="EMBL/GenBank/DDBJ databases">
        <authorList>
            <person name="Jaros S."/>
            <person name="Januszkiewicz K."/>
            <person name="Wedrychowicz H."/>
        </authorList>
    </citation>
    <scope>NUCLEOTIDE SEQUENCE [LARGE SCALE GENOMIC DNA]</scope>
    <source>
        <strain evidence="1 2">DSM 21864</strain>
    </source>
</reference>
<dbReference type="InterPro" id="IPR023214">
    <property type="entry name" value="HAD_sf"/>
</dbReference>
<dbReference type="Gene3D" id="3.40.50.1000">
    <property type="entry name" value="HAD superfamily/HAD-like"/>
    <property type="match status" value="1"/>
</dbReference>
<dbReference type="PANTHER" id="PTHR43434">
    <property type="entry name" value="PHOSPHOGLYCOLATE PHOSPHATASE"/>
    <property type="match status" value="1"/>
</dbReference>
<name>A0A1M6LN00_9CLOT</name>
<dbReference type="STRING" id="1121298.SAMN05444401_3714"/>
<dbReference type="RefSeq" id="WP_242948989.1">
    <property type="nucleotide sequence ID" value="NZ_FQZO01000007.1"/>
</dbReference>
<sequence>MIKEIRYTDVLWDFDGTLFNTYPGMVNAFRLALLDSGVEADPEEILGFMKVSARDAAKHYSGMYQLREDFMEKFQAYHRNVKPESAIPFNYAKEICEGIVSAGGRNFIVTHRGGTTQKFLKYQGMLDLFTEIVTKHNGFKRKPHPEAFLYLIEKYHISKGEALIVGDREYEILAAKEAGVRSCLYDTNNIVSSVMPDYNITSLKELENIIGGK</sequence>
<dbReference type="InterPro" id="IPR050155">
    <property type="entry name" value="HAD-like_hydrolase_sf"/>
</dbReference>
<dbReference type="GO" id="GO:0006281">
    <property type="term" value="P:DNA repair"/>
    <property type="evidence" value="ECO:0007669"/>
    <property type="project" value="TreeGrafter"/>
</dbReference>
<dbReference type="EMBL" id="FQZO01000007">
    <property type="protein sequence ID" value="SHJ72609.1"/>
    <property type="molecule type" value="Genomic_DNA"/>
</dbReference>
<dbReference type="GO" id="GO:0005829">
    <property type="term" value="C:cytosol"/>
    <property type="evidence" value="ECO:0007669"/>
    <property type="project" value="TreeGrafter"/>
</dbReference>